<dbReference type="GO" id="GO:0019213">
    <property type="term" value="F:deacetylase activity"/>
    <property type="evidence" value="ECO:0007669"/>
    <property type="project" value="TreeGrafter"/>
</dbReference>
<keyword evidence="5" id="KW-0119">Carbohydrate metabolism</keyword>
<dbReference type="GO" id="GO:0046872">
    <property type="term" value="F:metal ion binding"/>
    <property type="evidence" value="ECO:0007669"/>
    <property type="project" value="UniProtKB-KW"/>
</dbReference>
<dbReference type="Gene3D" id="3.20.20.370">
    <property type="entry name" value="Glycoside hydrolase/deacetylase"/>
    <property type="match status" value="1"/>
</dbReference>
<evidence type="ECO:0000256" key="2">
    <source>
        <dbReference type="ARBA" id="ARBA00022723"/>
    </source>
</evidence>
<accession>A0A5B2TNL6</accession>
<gene>
    <name evidence="6" type="ORF">F0361_16570</name>
</gene>
<sequence length="303" mass="35156">MTFKNNFYLVKKHNKPNLAKIQNLKYLGYDEGSKLLIIHADDLGLSNSTNDACVDLLKKGFINSASLMVTCPWFPQIAQFARTNKDIFDFGVHLTLTSEWKYYKWGPVSSINEVPTLVDDHGFFFSDVNSVRKQGNVSEVELELRNQVKRALDFGIKITHLDAHMHVTKISSEFAQIYHKIGRDYNLPVLFSHYDKDINTENFFTVDYLYQASPMDYEKGLDKYYLEVLKNLPSGLSCLLIHPAFDNEETQAITVGHLNWGSRWRQMDYDFFSSMDYREIIEETGIKFITWRDIQDKIILSDG</sequence>
<evidence type="ECO:0000256" key="1">
    <source>
        <dbReference type="ARBA" id="ARBA00001946"/>
    </source>
</evidence>
<dbReference type="InterPro" id="IPR011330">
    <property type="entry name" value="Glyco_hydro/deAcase_b/a-brl"/>
</dbReference>
<evidence type="ECO:0000256" key="3">
    <source>
        <dbReference type="ARBA" id="ARBA00022801"/>
    </source>
</evidence>
<keyword evidence="3" id="KW-0378">Hydrolase</keyword>
<proteinExistence type="predicted"/>
<dbReference type="PANTHER" id="PTHR31609:SF1">
    <property type="entry name" value="CARBOHYDRATE DEACETYLASE"/>
    <property type="match status" value="1"/>
</dbReference>
<dbReference type="Proteomes" id="UP000323188">
    <property type="component" value="Unassembled WGS sequence"/>
</dbReference>
<organism evidence="6 7">
    <name type="scientific">Maribacter flavus</name>
    <dbReference type="NCBI Taxonomy" id="1658664"/>
    <lineage>
        <taxon>Bacteria</taxon>
        <taxon>Pseudomonadati</taxon>
        <taxon>Bacteroidota</taxon>
        <taxon>Flavobacteriia</taxon>
        <taxon>Flavobacteriales</taxon>
        <taxon>Flavobacteriaceae</taxon>
        <taxon>Maribacter</taxon>
    </lineage>
</organism>
<dbReference type="GO" id="GO:0016787">
    <property type="term" value="F:hydrolase activity"/>
    <property type="evidence" value="ECO:0007669"/>
    <property type="project" value="UniProtKB-KW"/>
</dbReference>
<evidence type="ECO:0000313" key="6">
    <source>
        <dbReference type="EMBL" id="KAA2215809.1"/>
    </source>
</evidence>
<dbReference type="InterPro" id="IPR006879">
    <property type="entry name" value="YdjC-like"/>
</dbReference>
<dbReference type="CDD" id="cd10802">
    <property type="entry name" value="YdjC_TTHB029_like"/>
    <property type="match status" value="1"/>
</dbReference>
<keyword evidence="2" id="KW-0479">Metal-binding</keyword>
<name>A0A5B2TNL6_9FLAO</name>
<dbReference type="SUPFAM" id="SSF88713">
    <property type="entry name" value="Glycoside hydrolase/deacetylase"/>
    <property type="match status" value="1"/>
</dbReference>
<comment type="cofactor">
    <cofactor evidence="1">
        <name>Mg(2+)</name>
        <dbReference type="ChEBI" id="CHEBI:18420"/>
    </cofactor>
</comment>
<dbReference type="GO" id="GO:0005975">
    <property type="term" value="P:carbohydrate metabolic process"/>
    <property type="evidence" value="ECO:0007669"/>
    <property type="project" value="InterPro"/>
</dbReference>
<dbReference type="Pfam" id="PF04794">
    <property type="entry name" value="YdjC"/>
    <property type="match status" value="1"/>
</dbReference>
<keyword evidence="4" id="KW-0460">Magnesium</keyword>
<protein>
    <submittedName>
        <fullName evidence="6">ChbG/HpnK family deacetylase</fullName>
    </submittedName>
</protein>
<evidence type="ECO:0000256" key="4">
    <source>
        <dbReference type="ARBA" id="ARBA00022842"/>
    </source>
</evidence>
<comment type="caution">
    <text evidence="6">The sequence shown here is derived from an EMBL/GenBank/DDBJ whole genome shotgun (WGS) entry which is preliminary data.</text>
</comment>
<dbReference type="PANTHER" id="PTHR31609">
    <property type="entry name" value="YDJC DEACETYLASE FAMILY MEMBER"/>
    <property type="match status" value="1"/>
</dbReference>
<evidence type="ECO:0000256" key="5">
    <source>
        <dbReference type="ARBA" id="ARBA00023277"/>
    </source>
</evidence>
<reference evidence="6 7" key="1">
    <citation type="submission" date="2019-09" db="EMBL/GenBank/DDBJ databases">
        <authorList>
            <person name="Khan S.A."/>
            <person name="Jeon C.O."/>
            <person name="Chun B.H."/>
            <person name="Jeong S.E."/>
        </authorList>
    </citation>
    <scope>NUCLEOTIDE SEQUENCE [LARGE SCALE GENOMIC DNA]</scope>
    <source>
        <strain evidence="6 7">KCTC 42508</strain>
    </source>
</reference>
<evidence type="ECO:0000313" key="7">
    <source>
        <dbReference type="Proteomes" id="UP000323188"/>
    </source>
</evidence>
<dbReference type="EMBL" id="VUOE01000003">
    <property type="protein sequence ID" value="KAA2215809.1"/>
    <property type="molecule type" value="Genomic_DNA"/>
</dbReference>
<dbReference type="AlphaFoldDB" id="A0A5B2TNL6"/>